<keyword evidence="1" id="KW-0812">Transmembrane</keyword>
<reference evidence="2" key="1">
    <citation type="submission" date="2022-09" db="EMBL/GenBank/DDBJ databases">
        <title>Aureispira anguillicida sp. nov., isolated from Leptocephalus of Japanese eel Anguilla japonica.</title>
        <authorList>
            <person name="Yuasa K."/>
            <person name="Mekata T."/>
            <person name="Ikunari K."/>
        </authorList>
    </citation>
    <scope>NUCLEOTIDE SEQUENCE</scope>
    <source>
        <strain evidence="2">EL160426</strain>
    </source>
</reference>
<dbReference type="RefSeq" id="WP_264792958.1">
    <property type="nucleotide sequence ID" value="NZ_AP026867.1"/>
</dbReference>
<dbReference type="PANTHER" id="PTHR47473">
    <property type="entry name" value="BTA1P"/>
    <property type="match status" value="1"/>
</dbReference>
<organism evidence="2 3">
    <name type="scientific">Aureispira anguillae</name>
    <dbReference type="NCBI Taxonomy" id="2864201"/>
    <lineage>
        <taxon>Bacteria</taxon>
        <taxon>Pseudomonadati</taxon>
        <taxon>Bacteroidota</taxon>
        <taxon>Saprospiria</taxon>
        <taxon>Saprospirales</taxon>
        <taxon>Saprospiraceae</taxon>
        <taxon>Aureispira</taxon>
    </lineage>
</organism>
<proteinExistence type="predicted"/>
<keyword evidence="1" id="KW-0472">Membrane</keyword>
<keyword evidence="1" id="KW-1133">Transmembrane helix</keyword>
<accession>A0A916DTX6</accession>
<protein>
    <submittedName>
        <fullName evidence="2">BtaA family protein</fullName>
    </submittedName>
</protein>
<evidence type="ECO:0000256" key="1">
    <source>
        <dbReference type="SAM" id="Phobius"/>
    </source>
</evidence>
<dbReference type="PANTHER" id="PTHR47473:SF1">
    <property type="entry name" value="METHYLTRANSFERASE DOMAIN-CONTAINING PROTEIN"/>
    <property type="match status" value="1"/>
</dbReference>
<dbReference type="KEGG" id="aup:AsAng_0025300"/>
<dbReference type="EMBL" id="AP026867">
    <property type="protein sequence ID" value="BDS11816.1"/>
    <property type="molecule type" value="Genomic_DNA"/>
</dbReference>
<dbReference type="InterPro" id="IPR021829">
    <property type="entry name" value="DUF3419"/>
</dbReference>
<sequence>MIQAATNKAKDWMFGKIHGNNLIYNTCWEDPKCDRALLEIDEASELVMITSAGCNALDYALDKPAAIHCVDVNYRQNSLLELKKAFYKIDAHSQLFQFFGEGKHETPIYCYERYLREHLPDFAQKFWDKKVEPYFGANRFRPSFYFYGTAGTFAWLFGYYMRLRKSLYSNVQQLLNAPTLEIQTYWYNIIEKKIIGNFIQWAMKQPVTLSLLGIPRSQSKLVEEEYIGGVIRFIQDSLRYIFTKLPIRDNYFWQLYINGKYTPECCPNYLKKEHFDTLKKEQEKIQTHTTTISQFLKDNPNSYSHFVLLDHQDWLAANDVPALEEEWDLILKNSRPGTKILLRSGAVKIDFFPDFVRRKVNFDDQVTKAQHLQDRVGTYGSVYCGVVQS</sequence>
<feature type="transmembrane region" description="Helical" evidence="1">
    <location>
        <begin position="144"/>
        <end position="161"/>
    </location>
</feature>
<evidence type="ECO:0000313" key="2">
    <source>
        <dbReference type="EMBL" id="BDS11816.1"/>
    </source>
</evidence>
<evidence type="ECO:0000313" key="3">
    <source>
        <dbReference type="Proteomes" id="UP001060919"/>
    </source>
</evidence>
<gene>
    <name evidence="2" type="ORF">AsAng_0025300</name>
</gene>
<dbReference type="Pfam" id="PF11899">
    <property type="entry name" value="DUF3419"/>
    <property type="match status" value="1"/>
</dbReference>
<keyword evidence="3" id="KW-1185">Reference proteome</keyword>
<name>A0A916DTX6_9BACT</name>
<dbReference type="Proteomes" id="UP001060919">
    <property type="component" value="Chromosome"/>
</dbReference>
<dbReference type="AlphaFoldDB" id="A0A916DTX6"/>